<accession>A0A6A6EPK7</accession>
<protein>
    <submittedName>
        <fullName evidence="1">Uncharacterized protein</fullName>
    </submittedName>
</protein>
<dbReference type="EMBL" id="ML994614">
    <property type="protein sequence ID" value="KAF2193095.1"/>
    <property type="molecule type" value="Genomic_DNA"/>
</dbReference>
<keyword evidence="2" id="KW-1185">Reference proteome</keyword>
<reference evidence="1" key="1">
    <citation type="journal article" date="2020" name="Stud. Mycol.">
        <title>101 Dothideomycetes genomes: a test case for predicting lifestyles and emergence of pathogens.</title>
        <authorList>
            <person name="Haridas S."/>
            <person name="Albert R."/>
            <person name="Binder M."/>
            <person name="Bloem J."/>
            <person name="Labutti K."/>
            <person name="Salamov A."/>
            <person name="Andreopoulos B."/>
            <person name="Baker S."/>
            <person name="Barry K."/>
            <person name="Bills G."/>
            <person name="Bluhm B."/>
            <person name="Cannon C."/>
            <person name="Castanera R."/>
            <person name="Culley D."/>
            <person name="Daum C."/>
            <person name="Ezra D."/>
            <person name="Gonzalez J."/>
            <person name="Henrissat B."/>
            <person name="Kuo A."/>
            <person name="Liang C."/>
            <person name="Lipzen A."/>
            <person name="Lutzoni F."/>
            <person name="Magnuson J."/>
            <person name="Mondo S."/>
            <person name="Nolan M."/>
            <person name="Ohm R."/>
            <person name="Pangilinan J."/>
            <person name="Park H.-J."/>
            <person name="Ramirez L."/>
            <person name="Alfaro M."/>
            <person name="Sun H."/>
            <person name="Tritt A."/>
            <person name="Yoshinaga Y."/>
            <person name="Zwiers L.-H."/>
            <person name="Turgeon B."/>
            <person name="Goodwin S."/>
            <person name="Spatafora J."/>
            <person name="Crous P."/>
            <person name="Grigoriev I."/>
        </authorList>
    </citation>
    <scope>NUCLEOTIDE SEQUENCE</scope>
    <source>
        <strain evidence="1">CBS 207.26</strain>
    </source>
</reference>
<evidence type="ECO:0000313" key="2">
    <source>
        <dbReference type="Proteomes" id="UP000800200"/>
    </source>
</evidence>
<organism evidence="1 2">
    <name type="scientific">Zopfia rhizophila CBS 207.26</name>
    <dbReference type="NCBI Taxonomy" id="1314779"/>
    <lineage>
        <taxon>Eukaryota</taxon>
        <taxon>Fungi</taxon>
        <taxon>Dikarya</taxon>
        <taxon>Ascomycota</taxon>
        <taxon>Pezizomycotina</taxon>
        <taxon>Dothideomycetes</taxon>
        <taxon>Dothideomycetes incertae sedis</taxon>
        <taxon>Zopfiaceae</taxon>
        <taxon>Zopfia</taxon>
    </lineage>
</organism>
<proteinExistence type="predicted"/>
<dbReference type="AlphaFoldDB" id="A0A6A6EPK7"/>
<evidence type="ECO:0000313" key="1">
    <source>
        <dbReference type="EMBL" id="KAF2193095.1"/>
    </source>
</evidence>
<dbReference type="Proteomes" id="UP000800200">
    <property type="component" value="Unassembled WGS sequence"/>
</dbReference>
<gene>
    <name evidence="1" type="ORF">K469DRAFT_552326</name>
</gene>
<sequence length="245" mass="27699">MDVHVDSDSGAQLVRRRHRPVLIPEKLPKLKEASDSLAQARALKAKLETSGTALKSAKKSVSRKKVEEDPENHIIKTLRTEHQMEWGAIANYLNEERIKRGEPPSMTQPAVYSRFVRNAPRIARANGEVGFDPKDYMYIRHPHHYPFAAGGNISPFQAGPTPRRETPDPAESFSVRRDFVTGNVRKKSKLATDCSELETAVKSNLLVEAVQTVDRNFWTFVADELERTSGKMYDPKALESRYKSL</sequence>
<name>A0A6A6EPK7_9PEZI</name>
<dbReference type="OrthoDB" id="3438274at2759"/>